<feature type="compositionally biased region" description="Basic and acidic residues" evidence="11">
    <location>
        <begin position="158"/>
        <end position="171"/>
    </location>
</feature>
<evidence type="ECO:0000256" key="1">
    <source>
        <dbReference type="ARBA" id="ARBA00004273"/>
    </source>
</evidence>
<comment type="subcellular location">
    <subcellularLocation>
        <location evidence="1 10">Mitochondrion inner membrane</location>
    </subcellularLocation>
</comment>
<dbReference type="InterPro" id="IPR036228">
    <property type="entry name" value="ATP_synth_F0_dsu_sf_mt"/>
</dbReference>
<dbReference type="Proteomes" id="UP000790347">
    <property type="component" value="Unassembled WGS sequence"/>
</dbReference>
<keyword evidence="4" id="KW-0138">CF(0)</keyword>
<dbReference type="PANTHER" id="PTHR12700">
    <property type="entry name" value="ATP SYNTHASE SUBUNIT D, MITOCHONDRIAL"/>
    <property type="match status" value="1"/>
</dbReference>
<reference evidence="12" key="1">
    <citation type="submission" date="2013-05" db="EMBL/GenBank/DDBJ databases">
        <authorList>
            <person name="Yim A.K.Y."/>
            <person name="Chan T.F."/>
            <person name="Ji K.M."/>
            <person name="Liu X.Y."/>
            <person name="Zhou J.W."/>
            <person name="Li R.Q."/>
            <person name="Yang K.Y."/>
            <person name="Li J."/>
            <person name="Li M."/>
            <person name="Law P.T.W."/>
            <person name="Wu Y.L."/>
            <person name="Cai Z.L."/>
            <person name="Qin H."/>
            <person name="Bao Y."/>
            <person name="Leung R.K.K."/>
            <person name="Ng P.K.S."/>
            <person name="Zou J."/>
            <person name="Zhong X.J."/>
            <person name="Ran P.X."/>
            <person name="Zhong N.S."/>
            <person name="Liu Z.G."/>
            <person name="Tsui S.K.W."/>
        </authorList>
    </citation>
    <scope>NUCLEOTIDE SEQUENCE</scope>
    <source>
        <strain evidence="12">Derf</strain>
        <tissue evidence="12">Whole organism</tissue>
    </source>
</reference>
<reference evidence="12" key="2">
    <citation type="journal article" date="2022" name="Res Sq">
        <title>Comparative Genomics Reveals Insights into the Divergent Evolution of Astigmatic Mites and Household Pest Adaptations.</title>
        <authorList>
            <person name="Xiong Q."/>
            <person name="Wan A.T.-Y."/>
            <person name="Liu X.-Y."/>
            <person name="Fung C.S.-H."/>
            <person name="Xiao X."/>
            <person name="Malainual N."/>
            <person name="Hou J."/>
            <person name="Wang L."/>
            <person name="Wang M."/>
            <person name="Yang K."/>
            <person name="Cui Y."/>
            <person name="Leung E."/>
            <person name="Nong W."/>
            <person name="Shin S.-K."/>
            <person name="Au S."/>
            <person name="Jeong K.Y."/>
            <person name="Chew F.T."/>
            <person name="Hui J."/>
            <person name="Leung T.F."/>
            <person name="Tungtrongchitr A."/>
            <person name="Zhong N."/>
            <person name="Liu Z."/>
            <person name="Tsui S."/>
        </authorList>
    </citation>
    <scope>NUCLEOTIDE SEQUENCE</scope>
    <source>
        <strain evidence="12">Derf</strain>
        <tissue evidence="12">Whole organism</tissue>
    </source>
</reference>
<keyword evidence="6 10" id="KW-0999">Mitochondrion inner membrane</keyword>
<evidence type="ECO:0000256" key="6">
    <source>
        <dbReference type="ARBA" id="ARBA00022792"/>
    </source>
</evidence>
<dbReference type="Gene3D" id="6.10.280.70">
    <property type="match status" value="1"/>
</dbReference>
<evidence type="ECO:0000256" key="3">
    <source>
        <dbReference type="ARBA" id="ARBA00022448"/>
    </source>
</evidence>
<comment type="similarity">
    <text evidence="2 10">Belongs to the ATPase d subunit family.</text>
</comment>
<dbReference type="AlphaFoldDB" id="A0A922HSY3"/>
<evidence type="ECO:0000256" key="11">
    <source>
        <dbReference type="SAM" id="MobiDB-lite"/>
    </source>
</evidence>
<evidence type="ECO:0000256" key="5">
    <source>
        <dbReference type="ARBA" id="ARBA00022781"/>
    </source>
</evidence>
<dbReference type="Pfam" id="PF05873">
    <property type="entry name" value="Mt_ATP-synt_D"/>
    <property type="match status" value="1"/>
</dbReference>
<dbReference type="EMBL" id="ASGP02000006">
    <property type="protein sequence ID" value="KAH9501809.1"/>
    <property type="molecule type" value="Genomic_DNA"/>
</dbReference>
<accession>A0A922HSY3</accession>
<keyword evidence="8 10" id="KW-0496">Mitochondrion</keyword>
<dbReference type="GO" id="GO:0015078">
    <property type="term" value="F:proton transmembrane transporter activity"/>
    <property type="evidence" value="ECO:0007669"/>
    <property type="project" value="InterPro"/>
</dbReference>
<evidence type="ECO:0000256" key="8">
    <source>
        <dbReference type="ARBA" id="ARBA00023128"/>
    </source>
</evidence>
<gene>
    <name evidence="12" type="primary">ATP5H</name>
    <name evidence="12" type="ORF">DERF_012622</name>
</gene>
<dbReference type="PIRSF" id="PIRSF005514">
    <property type="entry name" value="ATPase_F0_D_mt"/>
    <property type="match status" value="1"/>
</dbReference>
<sequence>MAAKRITKSSIDWAKFASVVPKNEMKNFNAFKARSDAYLVRALAYPENPPEINFNEYKARLANKDMVQKLEQAYKSLKIPYPKDTVAGEIEQQESEYKRTCDAYVPIANAKIAEAEKLRKKFEVMIPVRDMSNEDFTLTFPDWVCTLENPSIYPHFEKTPGLTKEERERLAAPDGKPYSTV</sequence>
<keyword evidence="7 10" id="KW-0406">Ion transport</keyword>
<keyword evidence="9 10" id="KW-0472">Membrane</keyword>
<evidence type="ECO:0000256" key="2">
    <source>
        <dbReference type="ARBA" id="ARBA00006842"/>
    </source>
</evidence>
<dbReference type="GO" id="GO:0015986">
    <property type="term" value="P:proton motive force-driven ATP synthesis"/>
    <property type="evidence" value="ECO:0007669"/>
    <property type="project" value="UniProtKB-UniRule"/>
</dbReference>
<dbReference type="InterPro" id="IPR008689">
    <property type="entry name" value="ATP_synth_F0_dsu_mt"/>
</dbReference>
<name>A0A922HSY3_DERFA</name>
<dbReference type="GO" id="GO:0045259">
    <property type="term" value="C:proton-transporting ATP synthase complex"/>
    <property type="evidence" value="ECO:0007669"/>
    <property type="project" value="UniProtKB-KW"/>
</dbReference>
<dbReference type="GO" id="GO:0005743">
    <property type="term" value="C:mitochondrial inner membrane"/>
    <property type="evidence" value="ECO:0007669"/>
    <property type="project" value="UniProtKB-SubCell"/>
</dbReference>
<keyword evidence="5 10" id="KW-0375">Hydrogen ion transport</keyword>
<keyword evidence="3 10" id="KW-0813">Transport</keyword>
<evidence type="ECO:0000256" key="7">
    <source>
        <dbReference type="ARBA" id="ARBA00023065"/>
    </source>
</evidence>
<feature type="region of interest" description="Disordered" evidence="11">
    <location>
        <begin position="158"/>
        <end position="181"/>
    </location>
</feature>
<proteinExistence type="inferred from homology"/>
<protein>
    <recommendedName>
        <fullName evidence="10">ATP synthase subunit d, mitochondrial</fullName>
    </recommendedName>
</protein>
<organism evidence="12 13">
    <name type="scientific">Dermatophagoides farinae</name>
    <name type="common">American house dust mite</name>
    <dbReference type="NCBI Taxonomy" id="6954"/>
    <lineage>
        <taxon>Eukaryota</taxon>
        <taxon>Metazoa</taxon>
        <taxon>Ecdysozoa</taxon>
        <taxon>Arthropoda</taxon>
        <taxon>Chelicerata</taxon>
        <taxon>Arachnida</taxon>
        <taxon>Acari</taxon>
        <taxon>Acariformes</taxon>
        <taxon>Sarcoptiformes</taxon>
        <taxon>Astigmata</taxon>
        <taxon>Psoroptidia</taxon>
        <taxon>Analgoidea</taxon>
        <taxon>Pyroglyphidae</taxon>
        <taxon>Dermatophagoidinae</taxon>
        <taxon>Dermatophagoides</taxon>
    </lineage>
</organism>
<comment type="caution">
    <text evidence="12">The sequence shown here is derived from an EMBL/GenBank/DDBJ whole genome shotgun (WGS) entry which is preliminary data.</text>
</comment>
<evidence type="ECO:0000256" key="4">
    <source>
        <dbReference type="ARBA" id="ARBA00022547"/>
    </source>
</evidence>
<evidence type="ECO:0000256" key="9">
    <source>
        <dbReference type="ARBA" id="ARBA00023136"/>
    </source>
</evidence>
<comment type="function">
    <text evidence="10">Mitochondrial membrane ATP synthase (F(1)F(0) ATP synthase or Complex V) produces ATP from ADP in the presence of a proton gradient across the membrane which is generated by electron transport complexes of the respiratory chain. F-type ATPases consist of two structural domains, F(1) - containing the extramembraneous catalytic core, and F(0) - containing the membrane proton channel, linked together by a central stalk and a peripheral stalk. During catalysis, ATP synthesis in the catalytic domain of F(1) is coupled via a rotary mechanism of the central stalk subunits to proton translocation.</text>
</comment>
<evidence type="ECO:0000256" key="10">
    <source>
        <dbReference type="PIRNR" id="PIRNR005514"/>
    </source>
</evidence>
<evidence type="ECO:0000313" key="13">
    <source>
        <dbReference type="Proteomes" id="UP000790347"/>
    </source>
</evidence>
<keyword evidence="13" id="KW-1185">Reference proteome</keyword>
<dbReference type="SUPFAM" id="SSF161065">
    <property type="entry name" value="ATP synthase D chain-like"/>
    <property type="match status" value="1"/>
</dbReference>
<evidence type="ECO:0000313" key="12">
    <source>
        <dbReference type="EMBL" id="KAH9501809.1"/>
    </source>
</evidence>